<name>A0ABQ9YEB5_9EUKA</name>
<organism evidence="1 2">
    <name type="scientific">Blattamonas nauphoetae</name>
    <dbReference type="NCBI Taxonomy" id="2049346"/>
    <lineage>
        <taxon>Eukaryota</taxon>
        <taxon>Metamonada</taxon>
        <taxon>Preaxostyla</taxon>
        <taxon>Oxymonadida</taxon>
        <taxon>Blattamonas</taxon>
    </lineage>
</organism>
<accession>A0ABQ9YEB5</accession>
<protein>
    <submittedName>
        <fullName evidence="1">Uncharacterized protein</fullName>
    </submittedName>
</protein>
<reference evidence="1 2" key="1">
    <citation type="journal article" date="2022" name="bioRxiv">
        <title>Genomics of Preaxostyla Flagellates Illuminates Evolutionary Transitions and the Path Towards Mitochondrial Loss.</title>
        <authorList>
            <person name="Novak L.V.F."/>
            <person name="Treitli S.C."/>
            <person name="Pyrih J."/>
            <person name="Halakuc P."/>
            <person name="Pipaliya S.V."/>
            <person name="Vacek V."/>
            <person name="Brzon O."/>
            <person name="Soukal P."/>
            <person name="Eme L."/>
            <person name="Dacks J.B."/>
            <person name="Karnkowska A."/>
            <person name="Elias M."/>
            <person name="Hampl V."/>
        </authorList>
    </citation>
    <scope>NUCLEOTIDE SEQUENCE [LARGE SCALE GENOMIC DNA]</scope>
    <source>
        <strain evidence="1">NAU3</strain>
        <tissue evidence="1">Gut</tissue>
    </source>
</reference>
<sequence>MFSTSFLRFTNSSSCSWKELSRFFSTPFCWGCLSFRAWVMGSVSSAAALSSFESQSSVSACIFVSDCPWNVRGVVLFSFLLIGSFKFIFTLVSLSRSPSIRSIDLVPFSTFPLVTDLLSTFPLVTDLLSTFPVVSDPLSTFPIATDSLFAFPIPSDPLSTFPVVSDSLSTFFIISDPLSTVPIESVLLSTFLIATDSLSTFPIISSPLSTFTIVSVPHSLFPLISVSFSVFPKCSVVNPISGEFPCCHSQLSAMSLFLMKSFSYWYCLACSSSWIPFESMSPPSHSISHSSFAIPSSSVSKNMFIVGCDTVNMLVVELKELVKSMLFVMNVG</sequence>
<proteinExistence type="predicted"/>
<evidence type="ECO:0000313" key="1">
    <source>
        <dbReference type="EMBL" id="KAK2962077.1"/>
    </source>
</evidence>
<keyword evidence="2" id="KW-1185">Reference proteome</keyword>
<comment type="caution">
    <text evidence="1">The sequence shown here is derived from an EMBL/GenBank/DDBJ whole genome shotgun (WGS) entry which is preliminary data.</text>
</comment>
<evidence type="ECO:0000313" key="2">
    <source>
        <dbReference type="Proteomes" id="UP001281761"/>
    </source>
</evidence>
<gene>
    <name evidence="1" type="ORF">BLNAU_2737</name>
</gene>
<dbReference type="EMBL" id="JARBJD010000012">
    <property type="protein sequence ID" value="KAK2962077.1"/>
    <property type="molecule type" value="Genomic_DNA"/>
</dbReference>
<dbReference type="Proteomes" id="UP001281761">
    <property type="component" value="Unassembled WGS sequence"/>
</dbReference>